<dbReference type="OrthoDB" id="5243448at2"/>
<sequence length="331" mass="36098">MDLDAYVAAHRDAWRRLEELAGRPSAGGAEADELVDLYQQVATHLSVVRSSVPDAALVGYLSALLARARVRLIGSEPARWSDLSDFLVRRFPAALYRTRRWWLSVMLASYAVTAVMIWWLLQHPQVESALLTPRQVDQLVNHEFSAYYQQAAASHFAAKVWTNNAWVAALSIGLGVFGLPVLYVLWQNVANLAVVGSIMMRHGHTGEFFGLILPHGLLELTAVFVAAGTGLRLFWSWVAPTSRSRAESLAAEGRSAVGVAMGLVLVLLVSGLIEGFVTPSHLPTWARLGIGVAAEICFLGYVFVLGRRAVRVGITGDLDASLLEDRVATRA</sequence>
<accession>A0A3L8P6L3</accession>
<keyword evidence="3" id="KW-1185">Reference proteome</keyword>
<keyword evidence="1" id="KW-0472">Membrane</keyword>
<reference evidence="2 3" key="1">
    <citation type="submission" date="2018-10" db="EMBL/GenBank/DDBJ databases">
        <title>Marmoricola sp. 4Q3S-7 whole genome shotgun sequence.</title>
        <authorList>
            <person name="Li F."/>
        </authorList>
    </citation>
    <scope>NUCLEOTIDE SEQUENCE [LARGE SCALE GENOMIC DNA]</scope>
    <source>
        <strain evidence="2 3">4Q3S-7</strain>
    </source>
</reference>
<evidence type="ECO:0000256" key="1">
    <source>
        <dbReference type="SAM" id="Phobius"/>
    </source>
</evidence>
<dbReference type="AlphaFoldDB" id="A0A3L8P6L3"/>
<dbReference type="Proteomes" id="UP000281708">
    <property type="component" value="Unassembled WGS sequence"/>
</dbReference>
<feature type="transmembrane region" description="Helical" evidence="1">
    <location>
        <begin position="256"/>
        <end position="273"/>
    </location>
</feature>
<dbReference type="InterPro" id="IPR002798">
    <property type="entry name" value="SpoIIM-like"/>
</dbReference>
<feature type="transmembrane region" description="Helical" evidence="1">
    <location>
        <begin position="165"/>
        <end position="186"/>
    </location>
</feature>
<gene>
    <name evidence="2" type="ORF">D9V37_01230</name>
</gene>
<evidence type="ECO:0000313" key="3">
    <source>
        <dbReference type="Proteomes" id="UP000281708"/>
    </source>
</evidence>
<keyword evidence="1" id="KW-0812">Transmembrane</keyword>
<name>A0A3L8P6L3_9ACTN</name>
<dbReference type="PANTHER" id="PTHR35337:SF1">
    <property type="entry name" value="SLR1478 PROTEIN"/>
    <property type="match status" value="1"/>
</dbReference>
<feature type="transmembrane region" description="Helical" evidence="1">
    <location>
        <begin position="101"/>
        <end position="121"/>
    </location>
</feature>
<dbReference type="EMBL" id="RDBE01000001">
    <property type="protein sequence ID" value="RLV50622.1"/>
    <property type="molecule type" value="Genomic_DNA"/>
</dbReference>
<evidence type="ECO:0000313" key="2">
    <source>
        <dbReference type="EMBL" id="RLV50622.1"/>
    </source>
</evidence>
<feature type="transmembrane region" description="Helical" evidence="1">
    <location>
        <begin position="285"/>
        <end position="304"/>
    </location>
</feature>
<comment type="caution">
    <text evidence="2">The sequence shown here is derived from an EMBL/GenBank/DDBJ whole genome shotgun (WGS) entry which is preliminary data.</text>
</comment>
<keyword evidence="1" id="KW-1133">Transmembrane helix</keyword>
<proteinExistence type="predicted"/>
<dbReference type="PANTHER" id="PTHR35337">
    <property type="entry name" value="SLR1478 PROTEIN"/>
    <property type="match status" value="1"/>
</dbReference>
<protein>
    <submittedName>
        <fullName evidence="2">Stage II sporulation protein M</fullName>
    </submittedName>
</protein>
<dbReference type="Pfam" id="PF01944">
    <property type="entry name" value="SpoIIM"/>
    <property type="match status" value="1"/>
</dbReference>
<organism evidence="2 3">
    <name type="scientific">Nocardioides mangrovicus</name>
    <dbReference type="NCBI Taxonomy" id="2478913"/>
    <lineage>
        <taxon>Bacteria</taxon>
        <taxon>Bacillati</taxon>
        <taxon>Actinomycetota</taxon>
        <taxon>Actinomycetes</taxon>
        <taxon>Propionibacteriales</taxon>
        <taxon>Nocardioidaceae</taxon>
        <taxon>Nocardioides</taxon>
    </lineage>
</organism>
<dbReference type="RefSeq" id="WP_121804304.1">
    <property type="nucleotide sequence ID" value="NZ_RDBE01000001.1"/>
</dbReference>